<evidence type="ECO:0000313" key="11">
    <source>
        <dbReference type="EMBL" id="KAA8583571.1"/>
    </source>
</evidence>
<keyword evidence="6 10" id="KW-1133">Transmembrane helix</keyword>
<dbReference type="PANTHER" id="PTHR13285">
    <property type="entry name" value="ACYLTRANSFERASE"/>
    <property type="match status" value="1"/>
</dbReference>
<dbReference type="Proteomes" id="UP000327493">
    <property type="component" value="Chromosome 17"/>
</dbReference>
<evidence type="ECO:0000256" key="10">
    <source>
        <dbReference type="SAM" id="Phobius"/>
    </source>
</evidence>
<evidence type="ECO:0000256" key="7">
    <source>
        <dbReference type="ARBA" id="ARBA00023136"/>
    </source>
</evidence>
<comment type="similarity">
    <text evidence="8">Belongs to the membrane-bound acyltransferase family. HHAT subfamily.</text>
</comment>
<comment type="caution">
    <text evidence="11">The sequence shown here is derived from an EMBL/GenBank/DDBJ whole genome shotgun (WGS) entry which is preliminary data.</text>
</comment>
<comment type="subcellular location">
    <subcellularLocation>
        <location evidence="1">Endoplasmic reticulum membrane</location>
        <topology evidence="1">Multi-pass membrane protein</topology>
    </subcellularLocation>
</comment>
<evidence type="ECO:0000256" key="6">
    <source>
        <dbReference type="ARBA" id="ARBA00022989"/>
    </source>
</evidence>
<sequence length="875" mass="98431">HFQLPPPHPYSYSYPTSTSSSGLDTNTAATHTPSPLEDLPSECRVGFALPGNLGPAIRLSLHPGLQQKPVMPLGKPAPLNKRKKLSKIITDLSHINQDEYDSEPEASEFDLGTKIRTPKDIMLEELSLQNNKGSKMFRMRQKRVDRFIYENNPDVFSSESMDNLQKFVPSLGAQMGGDIINVGGHFVSKQLHFGGILPGGAPVPPPKPGSKGPGAGGAGGAEGAEGLGGGDHGKDEKGERASGWSPLKGGGGDYVSKHLHLKTYVSPWEKAMKGDETLLATMRAGMPGPTEKKDLRKYKCFNRSAMPFGGFEKANQFMKFQLPETKDKEEPEPTVVYQHDIACRPSFNRTPIGWVGSSEPGTINMEIDRQQLFLMTCKSKAQLAPLPWTEILVYWVLSFGSHLYSFYQLHRFSKEHEAGLEREFLLGKGLVTGFKRDLSDFEWTFWTEWAKKSLLWTLIGHGLISRLTSIFYPKFRVPALTTYGLLAASSVLGIKGVSVLLVHLGLSFSVAQLQKPALSWACNLLLLSTLHIQPLQEIQRGWYKTEEEYYLLLFSVAVCGLRFISFSLEHCWCPPDHGGVVQLGWLFSYTFYHPFFYNGPIVTYKDYVEQMQRPAEKCDRDESVFRYSVLRSGRIILWWCIAEYMIHVMYMHSIQSNETYLEFLPPWALGGLALALVQFFYVKYLVLFGFSSMLATLDKLVPPKLPRCVSIMYSFTGMWRHFDKGLYRWLIRYIYVPLGGSHHGPLHKIVSTGLAFGFVCLWHGGHDYLQYWALMNWAGVLVENGLKSFFASSFIHSNVKQNLSAAMERRCVALLSAFSTAMLILSNLVFLGGVHVGRIFWKRVFIQGWSTMAPPMLAFLYCFAQIGLEWTSHPP</sequence>
<keyword evidence="5" id="KW-0256">Endoplasmic reticulum</keyword>
<dbReference type="Pfam" id="PF05556">
    <property type="entry name" value="Calsarcin"/>
    <property type="match status" value="1"/>
</dbReference>
<dbReference type="InterPro" id="IPR004299">
    <property type="entry name" value="MBOAT_fam"/>
</dbReference>
<feature type="compositionally biased region" description="Low complexity" evidence="9">
    <location>
        <begin position="10"/>
        <end position="21"/>
    </location>
</feature>
<feature type="region of interest" description="Disordered" evidence="9">
    <location>
        <begin position="197"/>
        <end position="249"/>
    </location>
</feature>
<dbReference type="Pfam" id="PF03062">
    <property type="entry name" value="MBOAT"/>
    <property type="match status" value="1"/>
</dbReference>
<feature type="compositionally biased region" description="Gly residues" evidence="9">
    <location>
        <begin position="211"/>
        <end position="230"/>
    </location>
</feature>
<keyword evidence="7 10" id="KW-0472">Membrane</keyword>
<reference evidence="11 12" key="1">
    <citation type="submission" date="2019-08" db="EMBL/GenBank/DDBJ databases">
        <title>A chromosome-level genome assembly, high-density linkage maps, and genome scans reveal the genomic architecture of hybrid incompatibilities underlying speciation via character displacement in darters (Percidae: Etheostominae).</title>
        <authorList>
            <person name="Moran R.L."/>
            <person name="Catchen J.M."/>
            <person name="Fuller R.C."/>
        </authorList>
    </citation>
    <scope>NUCLEOTIDE SEQUENCE [LARGE SCALE GENOMIC DNA]</scope>
    <source>
        <strain evidence="11">EspeVRDwgs_2016</strain>
        <tissue evidence="11">Muscle</tissue>
    </source>
</reference>
<feature type="transmembrane region" description="Helical" evidence="10">
    <location>
        <begin position="635"/>
        <end position="655"/>
    </location>
</feature>
<feature type="compositionally biased region" description="Basic and acidic residues" evidence="9">
    <location>
        <begin position="231"/>
        <end position="240"/>
    </location>
</feature>
<feature type="transmembrane region" description="Helical" evidence="10">
    <location>
        <begin position="844"/>
        <end position="864"/>
    </location>
</feature>
<evidence type="ECO:0000256" key="1">
    <source>
        <dbReference type="ARBA" id="ARBA00004477"/>
    </source>
</evidence>
<evidence type="ECO:0000256" key="3">
    <source>
        <dbReference type="ARBA" id="ARBA00022553"/>
    </source>
</evidence>
<dbReference type="InterPro" id="IPR051085">
    <property type="entry name" value="MB_O-acyltransferase"/>
</dbReference>
<feature type="region of interest" description="Disordered" evidence="9">
    <location>
        <begin position="1"/>
        <end position="37"/>
    </location>
</feature>
<feature type="transmembrane region" description="Helical" evidence="10">
    <location>
        <begin position="484"/>
        <end position="506"/>
    </location>
</feature>
<evidence type="ECO:0000256" key="9">
    <source>
        <dbReference type="SAM" id="MobiDB-lite"/>
    </source>
</evidence>
<proteinExistence type="inferred from homology"/>
<evidence type="ECO:0000256" key="4">
    <source>
        <dbReference type="ARBA" id="ARBA00022692"/>
    </source>
</evidence>
<gene>
    <name evidence="11" type="ORF">FQN60_014779</name>
</gene>
<keyword evidence="12" id="KW-1185">Reference proteome</keyword>
<comment type="similarity">
    <text evidence="2">Belongs to the myozenin family.</text>
</comment>
<protein>
    <submittedName>
        <fullName evidence="11">Uncharacterized protein</fullName>
    </submittedName>
</protein>
<keyword evidence="3" id="KW-0597">Phosphoprotein</keyword>
<dbReference type="PANTHER" id="PTHR13285:SF20">
    <property type="entry name" value="PROTEIN-CYSTEINE N-PALMITOYLTRANSFERASE HHAT"/>
    <property type="match status" value="1"/>
</dbReference>
<evidence type="ECO:0000313" key="12">
    <source>
        <dbReference type="Proteomes" id="UP000327493"/>
    </source>
</evidence>
<feature type="non-terminal residue" evidence="11">
    <location>
        <position position="1"/>
    </location>
</feature>
<keyword evidence="4 10" id="KW-0812">Transmembrane</keyword>
<feature type="transmembrane region" description="Helical" evidence="10">
    <location>
        <begin position="667"/>
        <end position="690"/>
    </location>
</feature>
<dbReference type="GO" id="GO:0005789">
    <property type="term" value="C:endoplasmic reticulum membrane"/>
    <property type="evidence" value="ECO:0007669"/>
    <property type="project" value="UniProtKB-SubCell"/>
</dbReference>
<feature type="compositionally biased region" description="Polar residues" evidence="9">
    <location>
        <begin position="22"/>
        <end position="33"/>
    </location>
</feature>
<dbReference type="InterPro" id="IPR008438">
    <property type="entry name" value="MYOZ"/>
</dbReference>
<evidence type="ECO:0000256" key="2">
    <source>
        <dbReference type="ARBA" id="ARBA00009126"/>
    </source>
</evidence>
<name>A0A5J5CW50_9PERO</name>
<evidence type="ECO:0000256" key="8">
    <source>
        <dbReference type="ARBA" id="ARBA00038268"/>
    </source>
</evidence>
<feature type="transmembrane region" description="Helical" evidence="10">
    <location>
        <begin position="549"/>
        <end position="568"/>
    </location>
</feature>
<feature type="transmembrane region" description="Helical" evidence="10">
    <location>
        <begin position="580"/>
        <end position="597"/>
    </location>
</feature>
<organism evidence="11 12">
    <name type="scientific">Etheostoma spectabile</name>
    <name type="common">orangethroat darter</name>
    <dbReference type="NCBI Taxonomy" id="54343"/>
    <lineage>
        <taxon>Eukaryota</taxon>
        <taxon>Metazoa</taxon>
        <taxon>Chordata</taxon>
        <taxon>Craniata</taxon>
        <taxon>Vertebrata</taxon>
        <taxon>Euteleostomi</taxon>
        <taxon>Actinopterygii</taxon>
        <taxon>Neopterygii</taxon>
        <taxon>Teleostei</taxon>
        <taxon>Neoteleostei</taxon>
        <taxon>Acanthomorphata</taxon>
        <taxon>Eupercaria</taxon>
        <taxon>Perciformes</taxon>
        <taxon>Percoidei</taxon>
        <taxon>Percidae</taxon>
        <taxon>Etheostomatinae</taxon>
        <taxon>Etheostoma</taxon>
    </lineage>
</organism>
<feature type="transmembrane region" description="Helical" evidence="10">
    <location>
        <begin position="811"/>
        <end position="832"/>
    </location>
</feature>
<dbReference type="EMBL" id="VOFY01000017">
    <property type="protein sequence ID" value="KAA8583571.1"/>
    <property type="molecule type" value="Genomic_DNA"/>
</dbReference>
<dbReference type="AlphaFoldDB" id="A0A5J5CW50"/>
<accession>A0A5J5CW50</accession>
<dbReference type="GO" id="GO:0030018">
    <property type="term" value="C:Z disc"/>
    <property type="evidence" value="ECO:0007669"/>
    <property type="project" value="InterPro"/>
</dbReference>
<dbReference type="GO" id="GO:0016409">
    <property type="term" value="F:palmitoyltransferase activity"/>
    <property type="evidence" value="ECO:0007669"/>
    <property type="project" value="TreeGrafter"/>
</dbReference>
<evidence type="ECO:0000256" key="5">
    <source>
        <dbReference type="ARBA" id="ARBA00022824"/>
    </source>
</evidence>